<dbReference type="Gene3D" id="3.30.420.10">
    <property type="entry name" value="Ribonuclease H-like superfamily/Ribonuclease H"/>
    <property type="match status" value="1"/>
</dbReference>
<dbReference type="GO" id="GO:0003676">
    <property type="term" value="F:nucleic acid binding"/>
    <property type="evidence" value="ECO:0007669"/>
    <property type="project" value="InterPro"/>
</dbReference>
<dbReference type="PANTHER" id="PTHR36688">
    <property type="entry name" value="ENDO/EXONUCLEASE/PHOSPHATASE DOMAIN-CONTAINING PROTEIN"/>
    <property type="match status" value="1"/>
</dbReference>
<comment type="caution">
    <text evidence="3">The sequence shown here is derived from an EMBL/GenBank/DDBJ whole genome shotgun (WGS) entry which is preliminary data.</text>
</comment>
<dbReference type="GO" id="GO:0003964">
    <property type="term" value="F:RNA-directed DNA polymerase activity"/>
    <property type="evidence" value="ECO:0007669"/>
    <property type="project" value="UniProtKB-KW"/>
</dbReference>
<dbReference type="CDD" id="cd01650">
    <property type="entry name" value="RT_nLTR_like"/>
    <property type="match status" value="1"/>
</dbReference>
<reference evidence="3 4" key="1">
    <citation type="journal article" date="2019" name="Sci. Rep.">
        <title>Orb-weaving spider Araneus ventricosus genome elucidates the spidroin gene catalogue.</title>
        <authorList>
            <person name="Kono N."/>
            <person name="Nakamura H."/>
            <person name="Ohtoshi R."/>
            <person name="Moran D.A.P."/>
            <person name="Shinohara A."/>
            <person name="Yoshida Y."/>
            <person name="Fujiwara M."/>
            <person name="Mori M."/>
            <person name="Tomita M."/>
            <person name="Arakawa K."/>
        </authorList>
    </citation>
    <scope>NUCLEOTIDE SEQUENCE [LARGE SCALE GENOMIC DNA]</scope>
</reference>
<gene>
    <name evidence="3" type="primary">X-elementORF2_385</name>
    <name evidence="3" type="ORF">AVEN_185685_1</name>
</gene>
<keyword evidence="3" id="KW-0548">Nucleotidyltransferase</keyword>
<evidence type="ECO:0000313" key="4">
    <source>
        <dbReference type="Proteomes" id="UP000499080"/>
    </source>
</evidence>
<evidence type="ECO:0000313" key="3">
    <source>
        <dbReference type="EMBL" id="GBO34385.1"/>
    </source>
</evidence>
<dbReference type="CDD" id="cd09276">
    <property type="entry name" value="Rnase_HI_RT_non_LTR"/>
    <property type="match status" value="1"/>
</dbReference>
<evidence type="ECO:0000259" key="2">
    <source>
        <dbReference type="PROSITE" id="PS50879"/>
    </source>
</evidence>
<protein>
    <submittedName>
        <fullName evidence="3">Putative RNA-directed DNA polymerase from transposon X-element</fullName>
    </submittedName>
</protein>
<dbReference type="InterPro" id="IPR012337">
    <property type="entry name" value="RNaseH-like_sf"/>
</dbReference>
<dbReference type="InterPro" id="IPR002156">
    <property type="entry name" value="RNaseH_domain"/>
</dbReference>
<dbReference type="Pfam" id="PF00075">
    <property type="entry name" value="RNase_H"/>
    <property type="match status" value="1"/>
</dbReference>
<dbReference type="PROSITE" id="PS50878">
    <property type="entry name" value="RT_POL"/>
    <property type="match status" value="1"/>
</dbReference>
<dbReference type="PROSITE" id="PS50879">
    <property type="entry name" value="RNASE_H_1"/>
    <property type="match status" value="1"/>
</dbReference>
<dbReference type="OrthoDB" id="409048at2759"/>
<dbReference type="Gene3D" id="3.60.10.10">
    <property type="entry name" value="Endonuclease/exonuclease/phosphatase"/>
    <property type="match status" value="2"/>
</dbReference>
<organism evidence="3 4">
    <name type="scientific">Araneus ventricosus</name>
    <name type="common">Orbweaver spider</name>
    <name type="synonym">Epeira ventricosa</name>
    <dbReference type="NCBI Taxonomy" id="182803"/>
    <lineage>
        <taxon>Eukaryota</taxon>
        <taxon>Metazoa</taxon>
        <taxon>Ecdysozoa</taxon>
        <taxon>Arthropoda</taxon>
        <taxon>Chelicerata</taxon>
        <taxon>Arachnida</taxon>
        <taxon>Araneae</taxon>
        <taxon>Araneomorphae</taxon>
        <taxon>Entelegynae</taxon>
        <taxon>Araneoidea</taxon>
        <taxon>Araneidae</taxon>
        <taxon>Araneus</taxon>
    </lineage>
</organism>
<feature type="domain" description="Reverse transcriptase" evidence="1">
    <location>
        <begin position="479"/>
        <end position="750"/>
    </location>
</feature>
<evidence type="ECO:0000259" key="1">
    <source>
        <dbReference type="PROSITE" id="PS50878"/>
    </source>
</evidence>
<dbReference type="InterPro" id="IPR036397">
    <property type="entry name" value="RNaseH_sf"/>
</dbReference>
<dbReference type="SUPFAM" id="SSF56219">
    <property type="entry name" value="DNase I-like"/>
    <property type="match status" value="2"/>
</dbReference>
<keyword evidence="4" id="KW-1185">Reference proteome</keyword>
<dbReference type="Pfam" id="PF14529">
    <property type="entry name" value="Exo_endo_phos_2"/>
    <property type="match status" value="2"/>
</dbReference>
<dbReference type="SUPFAM" id="SSF56672">
    <property type="entry name" value="DNA/RNA polymerases"/>
    <property type="match status" value="1"/>
</dbReference>
<name>A0A4Y2WA88_ARAVE</name>
<dbReference type="SUPFAM" id="SSF53098">
    <property type="entry name" value="Ribonuclease H-like"/>
    <property type="match status" value="1"/>
</dbReference>
<dbReference type="InterPro" id="IPR052560">
    <property type="entry name" value="RdDP_mobile_element"/>
</dbReference>
<proteinExistence type="predicted"/>
<dbReference type="Pfam" id="PF00078">
    <property type="entry name" value="RVT_1"/>
    <property type="match status" value="1"/>
</dbReference>
<dbReference type="PANTHER" id="PTHR36688:SF2">
    <property type="entry name" value="ENDONUCLEASE_EXONUCLEASE_PHOSPHATASE DOMAIN-CONTAINING PROTEIN"/>
    <property type="match status" value="1"/>
</dbReference>
<keyword evidence="3" id="KW-0808">Transferase</keyword>
<dbReference type="Proteomes" id="UP000499080">
    <property type="component" value="Unassembled WGS sequence"/>
</dbReference>
<dbReference type="GO" id="GO:0042575">
    <property type="term" value="C:DNA polymerase complex"/>
    <property type="evidence" value="ECO:0007669"/>
    <property type="project" value="UniProtKB-ARBA"/>
</dbReference>
<dbReference type="EMBL" id="BGPR01058193">
    <property type="protein sequence ID" value="GBO34385.1"/>
    <property type="molecule type" value="Genomic_DNA"/>
</dbReference>
<feature type="domain" description="RNase H type-1" evidence="2">
    <location>
        <begin position="960"/>
        <end position="1088"/>
    </location>
</feature>
<dbReference type="InterPro" id="IPR043502">
    <property type="entry name" value="DNA/RNA_pol_sf"/>
</dbReference>
<dbReference type="InterPro" id="IPR005135">
    <property type="entry name" value="Endo/exonuclease/phosphatase"/>
</dbReference>
<dbReference type="InterPro" id="IPR036691">
    <property type="entry name" value="Endo/exonu/phosph_ase_sf"/>
</dbReference>
<keyword evidence="3" id="KW-0695">RNA-directed DNA polymerase</keyword>
<dbReference type="InterPro" id="IPR000477">
    <property type="entry name" value="RT_dom"/>
</dbReference>
<sequence>MAINLLSWNCHGFRTHIDDIKNIINKYLPICIALQETYLTPEKDPKIKNYSIQRKDNIQNGRAVGGVALLYSQRFSSRPLDLDTTLQAVAIQIDIKMLLTICAIYIPPNLTINQNELNTLVCQLPAPFIIMGDLNGHSSLWGSRDTNVRGFQIEKFISDHNLCLLNDSSHTYLHAATRSFHTLDLAICSPSILAKWNFSVDEDLNNSDHFPIILSHSSNNLTIPKQPPHFIYERANWQVFKDLSELAPDIVHLGDIDAAVDAVSNCIIKAAEASIPKTSGKIKKLSKPWWNERCSEANKAQKKAWNRFRRYPTTINFIAFKHAKAVARRVRRQSQRESFRKYVNSIKSNITSKELWRKVRKILGTIDMGKSLSVLNCNGQIISRIKDIANVLGKTFAEVSSDEFYPQDFIVYKRQEERVEYKFESSSNEIYNTDFTIHELRDALNNSHPTSPGPDGIHSNMLKNLSENSLCLILALFNRIWNGKAFPTAWRKAIVVPIPKVGKDPQNSSNYRPIALTSCLCKLMERMVNKRLVYILEKKNMLSKFQSGFRYGRSTEDNVFQLETAIRDAFVTKKHLISIFFDMDKAYDRTWRHGILRDLFNIGLRGNLPIFIKNFLLTRTFRVRVGDIFSDEFYQQEGVPQGSVMSVTLFIIKINDIIKQLSPYVHGSLYVDDFQIHCAGTDMSFVVRQIQTAITGISEWANTNGFVFSVNKTKCMHFCRRRGLHPDPEILLNGNVIPVVSEEKFLGVLLDRKLTFKPHVSNLKKKCNKSLDLLKVLSSKSWGADYDTLLKIYRALVLSKLDYCSIVYGSAAKTVLQSLDSVHHQGLRLISGAFRTSPVQSLYVMTGELPLQLRREKQCIKYYFKVKSNRRHPMYDRILNPILGTLYDNKPSYIPPFGHRIKKILSCHRIENIMPLPEEQPPPPWSHFHIYTVDDLSNLSKQDTPHFVYLQLFYHHRQCYRDFKTAYTDGSKAGSHVGSAAVFNNLIKSERLHSYCNVFTSEIYAIFMVLGKISICNEKKWIIYTDSRSCLEALLHISRRSHPLVNKIFNLYANLLGKGYNISFCWIPGHIGIVGNEKADIAAKEARRITWPYVPLPDIDCILRSKFALDFRKHSCRPITLSIRSYNSVRKDAATGSNHSGGVCILTSNLYPSTPLALHTSLQAVAVQVHARTLVTVCSVYLPPHDVISQQDLDTLVDQLPTSFILLGDFNGHCNIRTPQSTNSRGRQIERFISNNCLCLLNNDEKTYFHEPTRTFHSLDLAICSPTLMPLLDFTVESDLCNSDHFPLIVSYADSGGAIQYPPRYLFQRADWKKFMQLADVTESMVFTADITEAVQNVVDCIINTANNSIPKCSPRLKKFRRPWWNGACRASRREEKKRWNIFRR</sequence>
<dbReference type="GO" id="GO:0004523">
    <property type="term" value="F:RNA-DNA hybrid ribonuclease activity"/>
    <property type="evidence" value="ECO:0007669"/>
    <property type="project" value="InterPro"/>
</dbReference>
<accession>A0A4Y2WA88</accession>